<keyword evidence="8" id="KW-1185">Reference proteome</keyword>
<dbReference type="GO" id="GO:0043418">
    <property type="term" value="P:homocysteine catabolic process"/>
    <property type="evidence" value="ECO:0007669"/>
    <property type="project" value="TreeGrafter"/>
</dbReference>
<dbReference type="PROSITE" id="PS00139">
    <property type="entry name" value="THIOL_PROTEASE_CYS"/>
    <property type="match status" value="1"/>
</dbReference>
<evidence type="ECO:0000313" key="7">
    <source>
        <dbReference type="EMBL" id="GAK35567.1"/>
    </source>
</evidence>
<dbReference type="GO" id="GO:0006508">
    <property type="term" value="P:proteolysis"/>
    <property type="evidence" value="ECO:0007669"/>
    <property type="project" value="UniProtKB-KW"/>
</dbReference>
<feature type="chain" id="PRO_5001659732" description="Aminopeptidase" evidence="6">
    <location>
        <begin position="21"/>
        <end position="466"/>
    </location>
</feature>
<name>A0A069CZH9_9BACE</name>
<proteinExistence type="inferred from homology"/>
<dbReference type="PIRSF" id="PIRSF005700">
    <property type="entry name" value="PepC"/>
    <property type="match status" value="1"/>
</dbReference>
<dbReference type="STRING" id="1121097.GCA_000428125_01291"/>
<dbReference type="GO" id="GO:0005737">
    <property type="term" value="C:cytoplasm"/>
    <property type="evidence" value="ECO:0007669"/>
    <property type="project" value="TreeGrafter"/>
</dbReference>
<evidence type="ECO:0000256" key="5">
    <source>
        <dbReference type="PIRSR" id="PIRSR005700-1"/>
    </source>
</evidence>
<gene>
    <name evidence="7" type="ORF">JCM15093_668</name>
</gene>
<dbReference type="PANTHER" id="PTHR10363:SF2">
    <property type="entry name" value="BLEOMYCIN HYDROLASE"/>
    <property type="match status" value="1"/>
</dbReference>
<comment type="caution">
    <text evidence="7">The sequence shown here is derived from an EMBL/GenBank/DDBJ whole genome shotgun (WGS) entry which is preliminary data.</text>
</comment>
<comment type="similarity">
    <text evidence="4">Belongs to the peptidase C1 family.</text>
</comment>
<dbReference type="RefSeq" id="WP_024995689.1">
    <property type="nucleotide sequence ID" value="NZ_BAJS01000002.1"/>
</dbReference>
<dbReference type="SUPFAM" id="SSF54001">
    <property type="entry name" value="Cysteine proteinases"/>
    <property type="match status" value="1"/>
</dbReference>
<feature type="signal peptide" evidence="6">
    <location>
        <begin position="1"/>
        <end position="20"/>
    </location>
</feature>
<keyword evidence="3 4" id="KW-0788">Thiol protease</keyword>
<accession>A0A069CZH9</accession>
<dbReference type="EMBL" id="BAJS01000002">
    <property type="protein sequence ID" value="GAK35567.1"/>
    <property type="molecule type" value="Genomic_DNA"/>
</dbReference>
<evidence type="ECO:0000313" key="8">
    <source>
        <dbReference type="Proteomes" id="UP000027601"/>
    </source>
</evidence>
<dbReference type="OrthoDB" id="1111399at2"/>
<dbReference type="InterPro" id="IPR000169">
    <property type="entry name" value="Pept_cys_AS"/>
</dbReference>
<dbReference type="CDD" id="cd00585">
    <property type="entry name" value="Peptidase_C1B"/>
    <property type="match status" value="1"/>
</dbReference>
<evidence type="ECO:0000256" key="1">
    <source>
        <dbReference type="ARBA" id="ARBA00022670"/>
    </source>
</evidence>
<dbReference type="AlphaFoldDB" id="A0A069CZH9"/>
<feature type="active site" evidence="5">
    <location>
        <position position="92"/>
    </location>
</feature>
<protein>
    <recommendedName>
        <fullName evidence="4">Aminopeptidase</fullName>
    </recommendedName>
</protein>
<evidence type="ECO:0000256" key="4">
    <source>
        <dbReference type="PIRNR" id="PIRNR005700"/>
    </source>
</evidence>
<organism evidence="7 8">
    <name type="scientific">Bacteroides graminisolvens DSM 19988 = JCM 15093</name>
    <dbReference type="NCBI Taxonomy" id="1121097"/>
    <lineage>
        <taxon>Bacteria</taxon>
        <taxon>Pseudomonadati</taxon>
        <taxon>Bacteroidota</taxon>
        <taxon>Bacteroidia</taxon>
        <taxon>Bacteroidales</taxon>
        <taxon>Bacteroidaceae</taxon>
        <taxon>Bacteroides</taxon>
    </lineage>
</organism>
<feature type="active site" evidence="5">
    <location>
        <position position="385"/>
    </location>
</feature>
<feature type="active site" evidence="5">
    <location>
        <position position="407"/>
    </location>
</feature>
<keyword evidence="1 4" id="KW-0645">Protease</keyword>
<sequence length="466" mass="53158">MNKQILMSIVLAGFCFQAQAQPDGGSISPQMLKEIKQSYVGTPADKAIRNAICNNDIRKLALNQENMVAMDTYFSNKVESKGITNQQSSGRCWLFTGLNVLRAKMIAKYNLGSFELSQSYVFFWDQLEKANLFLQGVIDTRTKPLDDKMVEWLFKNPLSDGGQFTGVSDLVSKYGLVPKEVMPETNSSENTSRMADLLSLKLREYGLQLRDEATKGAKPAALAKSKTQMLGTVYRMLVLNLGVPPTEFTWTRKDAKGNPVDTQTYTPLSFYQAYVNEDLTNNYVMVMNDPSREFYKCYEIDFDRHRYDGRNWTYVNLPVEEIKQMAITSIKDSTMMYFSCDVGKFLNSERGLLDVKNYDYASLMGTDFAMNKKQRIQTFASGSSHAMTLMAVDIDKQGNPKKWMVENSWGATNGYQGHLIMTDEWFNEYMFRLVVEKKYVPAKVLDVLKQKPVRLPAWDPMFASEQ</sequence>
<evidence type="ECO:0000256" key="2">
    <source>
        <dbReference type="ARBA" id="ARBA00022801"/>
    </source>
</evidence>
<reference evidence="7 8" key="1">
    <citation type="journal article" date="2015" name="Microbes Environ.">
        <title>Distribution and evolution of nitrogen fixation genes in the phylum bacteroidetes.</title>
        <authorList>
            <person name="Inoue J."/>
            <person name="Oshima K."/>
            <person name="Suda W."/>
            <person name="Sakamoto M."/>
            <person name="Iino T."/>
            <person name="Noda S."/>
            <person name="Hongoh Y."/>
            <person name="Hattori M."/>
            <person name="Ohkuma M."/>
        </authorList>
    </citation>
    <scope>NUCLEOTIDE SEQUENCE [LARGE SCALE GENOMIC DNA]</scope>
    <source>
        <strain evidence="7 8">JCM 15093</strain>
    </source>
</reference>
<dbReference type="GO" id="GO:0009636">
    <property type="term" value="P:response to toxic substance"/>
    <property type="evidence" value="ECO:0007669"/>
    <property type="project" value="TreeGrafter"/>
</dbReference>
<evidence type="ECO:0000256" key="6">
    <source>
        <dbReference type="SAM" id="SignalP"/>
    </source>
</evidence>
<dbReference type="InterPro" id="IPR004134">
    <property type="entry name" value="Peptidase_C1B"/>
</dbReference>
<dbReference type="PANTHER" id="PTHR10363">
    <property type="entry name" value="BLEOMYCIN HYDROLASE"/>
    <property type="match status" value="1"/>
</dbReference>
<dbReference type="Pfam" id="PF03051">
    <property type="entry name" value="Peptidase_C1_2"/>
    <property type="match status" value="1"/>
</dbReference>
<dbReference type="eggNOG" id="COG3579">
    <property type="taxonomic scope" value="Bacteria"/>
</dbReference>
<keyword evidence="4 7" id="KW-0031">Aminopeptidase</keyword>
<keyword evidence="6" id="KW-0732">Signal</keyword>
<dbReference type="Gene3D" id="3.90.70.10">
    <property type="entry name" value="Cysteine proteinases"/>
    <property type="match status" value="1"/>
</dbReference>
<dbReference type="InterPro" id="IPR038765">
    <property type="entry name" value="Papain-like_cys_pep_sf"/>
</dbReference>
<dbReference type="GO" id="GO:0070005">
    <property type="term" value="F:cysteine-type aminopeptidase activity"/>
    <property type="evidence" value="ECO:0007669"/>
    <property type="project" value="InterPro"/>
</dbReference>
<keyword evidence="2 4" id="KW-0378">Hydrolase</keyword>
<evidence type="ECO:0000256" key="3">
    <source>
        <dbReference type="ARBA" id="ARBA00022807"/>
    </source>
</evidence>
<dbReference type="Proteomes" id="UP000027601">
    <property type="component" value="Unassembled WGS sequence"/>
</dbReference>